<feature type="transmembrane region" description="Helical" evidence="7">
    <location>
        <begin position="84"/>
        <end position="103"/>
    </location>
</feature>
<evidence type="ECO:0000256" key="4">
    <source>
        <dbReference type="ARBA" id="ARBA00022989"/>
    </source>
</evidence>
<evidence type="ECO:0000313" key="9">
    <source>
        <dbReference type="RefSeq" id="XP_025834917.1"/>
    </source>
</evidence>
<keyword evidence="6" id="KW-0325">Glycoprotein</keyword>
<reference evidence="9" key="1">
    <citation type="submission" date="2025-08" db="UniProtKB">
        <authorList>
            <consortium name="RefSeq"/>
        </authorList>
    </citation>
    <scope>IDENTIFICATION</scope>
    <source>
        <tissue evidence="9">Entire body</tissue>
    </source>
</reference>
<keyword evidence="8" id="KW-1185">Reference proteome</keyword>
<evidence type="ECO:0000313" key="8">
    <source>
        <dbReference type="Proteomes" id="UP000192223"/>
    </source>
</evidence>
<feature type="transmembrane region" description="Helical" evidence="7">
    <location>
        <begin position="12"/>
        <end position="35"/>
    </location>
</feature>
<protein>
    <recommendedName>
        <fullName evidence="7">Choline transporter-like protein</fullName>
    </recommendedName>
</protein>
<feature type="transmembrane region" description="Helical" evidence="7">
    <location>
        <begin position="109"/>
        <end position="129"/>
    </location>
</feature>
<evidence type="ECO:0000256" key="3">
    <source>
        <dbReference type="ARBA" id="ARBA00022692"/>
    </source>
</evidence>
<comment type="subcellular location">
    <subcellularLocation>
        <location evidence="7">Cell membrane</location>
        <topology evidence="7">Multi-pass membrane protein</topology>
    </subcellularLocation>
    <subcellularLocation>
        <location evidence="1">Membrane</location>
        <topology evidence="1">Multi-pass membrane protein</topology>
    </subcellularLocation>
</comment>
<gene>
    <name evidence="9" type="primary">LOC108743495</name>
</gene>
<evidence type="ECO:0000256" key="2">
    <source>
        <dbReference type="ARBA" id="ARBA00007168"/>
    </source>
</evidence>
<evidence type="ECO:0000256" key="5">
    <source>
        <dbReference type="ARBA" id="ARBA00023136"/>
    </source>
</evidence>
<comment type="function">
    <text evidence="7">Choline transporter.</text>
</comment>
<accession>A0A7F5RFZ9</accession>
<evidence type="ECO:0000256" key="7">
    <source>
        <dbReference type="RuleBase" id="RU368066"/>
    </source>
</evidence>
<dbReference type="GeneID" id="108743495"/>
<dbReference type="GO" id="GO:0005886">
    <property type="term" value="C:plasma membrane"/>
    <property type="evidence" value="ECO:0007669"/>
    <property type="project" value="UniProtKB-SubCell"/>
</dbReference>
<comment type="similarity">
    <text evidence="2 7">Belongs to the CTL (choline transporter-like) family.</text>
</comment>
<dbReference type="Proteomes" id="UP000192223">
    <property type="component" value="Unplaced"/>
</dbReference>
<keyword evidence="5 7" id="KW-0472">Membrane</keyword>
<evidence type="ECO:0000256" key="6">
    <source>
        <dbReference type="ARBA" id="ARBA00023180"/>
    </source>
</evidence>
<dbReference type="KEGG" id="apln:108743495"/>
<dbReference type="GO" id="GO:0022857">
    <property type="term" value="F:transmembrane transporter activity"/>
    <property type="evidence" value="ECO:0007669"/>
    <property type="project" value="UniProtKB-UniRule"/>
</dbReference>
<dbReference type="InterPro" id="IPR007603">
    <property type="entry name" value="Choline_transptr-like"/>
</dbReference>
<sequence length="200" mass="22090">MMRWTAGLMVWLSIIGVLAFLGLCVYITVDNYLYYRNSSDSPSNFLTQYISTKNVWLVLAIAASFVLVVILLILLVLRSRICLAIVLVKESSKAISSVTASLFFPVFPWIIQIVVIIYGLVIGLFLLTLGDPYYQVRNMDPNCACTGNGVNYTTGSECVPTTFASSCNSTACSSASCYFVRIDSPSYINAFHGKFSFPNF</sequence>
<organism evidence="8 9">
    <name type="scientific">Agrilus planipennis</name>
    <name type="common">Emerald ash borer</name>
    <name type="synonym">Agrilus marcopoli</name>
    <dbReference type="NCBI Taxonomy" id="224129"/>
    <lineage>
        <taxon>Eukaryota</taxon>
        <taxon>Metazoa</taxon>
        <taxon>Ecdysozoa</taxon>
        <taxon>Arthropoda</taxon>
        <taxon>Hexapoda</taxon>
        <taxon>Insecta</taxon>
        <taxon>Pterygota</taxon>
        <taxon>Neoptera</taxon>
        <taxon>Endopterygota</taxon>
        <taxon>Coleoptera</taxon>
        <taxon>Polyphaga</taxon>
        <taxon>Elateriformia</taxon>
        <taxon>Buprestoidea</taxon>
        <taxon>Buprestidae</taxon>
        <taxon>Agrilinae</taxon>
        <taxon>Agrilus</taxon>
    </lineage>
</organism>
<dbReference type="InParanoid" id="A0A7F5RFZ9"/>
<dbReference type="PANTHER" id="PTHR12385">
    <property type="entry name" value="CHOLINE TRANSPORTER-LIKE (SLC FAMILY 44)"/>
    <property type="match status" value="1"/>
</dbReference>
<dbReference type="Pfam" id="PF04515">
    <property type="entry name" value="Choline_transpo"/>
    <property type="match status" value="1"/>
</dbReference>
<dbReference type="RefSeq" id="XP_025834917.1">
    <property type="nucleotide sequence ID" value="XM_025979132.1"/>
</dbReference>
<dbReference type="OrthoDB" id="420519at2759"/>
<keyword evidence="4 7" id="KW-1133">Transmembrane helix</keyword>
<comment type="caution">
    <text evidence="7">Lacks conserved residue(s) required for the propagation of feature annotation.</text>
</comment>
<keyword evidence="3 7" id="KW-0812">Transmembrane</keyword>
<feature type="transmembrane region" description="Helical" evidence="7">
    <location>
        <begin position="55"/>
        <end position="77"/>
    </location>
</feature>
<proteinExistence type="inferred from homology"/>
<name>A0A7F5RFZ9_AGRPL</name>
<evidence type="ECO:0000256" key="1">
    <source>
        <dbReference type="ARBA" id="ARBA00004141"/>
    </source>
</evidence>
<dbReference type="AlphaFoldDB" id="A0A7F5RFZ9"/>
<dbReference type="PANTHER" id="PTHR12385:SF14">
    <property type="entry name" value="CHOLINE TRANSPORTER-LIKE 2"/>
    <property type="match status" value="1"/>
</dbReference>